<dbReference type="RefSeq" id="WP_240131196.1">
    <property type="nucleotide sequence ID" value="NZ_JACSDI010000007.1"/>
</dbReference>
<dbReference type="Proteomes" id="UP000829384">
    <property type="component" value="Unassembled WGS sequence"/>
</dbReference>
<gene>
    <name evidence="1" type="ORF">H9J30_11715</name>
</gene>
<evidence type="ECO:0000313" key="2">
    <source>
        <dbReference type="Proteomes" id="UP000829384"/>
    </source>
</evidence>
<name>A0ABS9QWL2_9GAMM</name>
<reference evidence="1 2" key="1">
    <citation type="submission" date="2020-08" db="EMBL/GenBank/DDBJ databases">
        <title>Whole genome sequence of Shewanella sp strain PS-2.</title>
        <authorList>
            <person name="Das S.K."/>
        </authorList>
    </citation>
    <scope>NUCLEOTIDE SEQUENCE [LARGE SCALE GENOMIC DNA]</scope>
    <source>
        <strain evidence="1 2">PS-2</strain>
    </source>
</reference>
<keyword evidence="2" id="KW-1185">Reference proteome</keyword>
<comment type="caution">
    <text evidence="1">The sequence shown here is derived from an EMBL/GenBank/DDBJ whole genome shotgun (WGS) entry which is preliminary data.</text>
</comment>
<protein>
    <submittedName>
        <fullName evidence="1">Uncharacterized protein</fullName>
    </submittedName>
</protein>
<organism evidence="1 2">
    <name type="scientific">Shewanella cutis</name>
    <dbReference type="NCBI Taxonomy" id="2766780"/>
    <lineage>
        <taxon>Bacteria</taxon>
        <taxon>Pseudomonadati</taxon>
        <taxon>Pseudomonadota</taxon>
        <taxon>Gammaproteobacteria</taxon>
        <taxon>Alteromonadales</taxon>
        <taxon>Shewanellaceae</taxon>
        <taxon>Shewanella</taxon>
    </lineage>
</organism>
<proteinExistence type="predicted"/>
<dbReference type="EMBL" id="JACSDI010000007">
    <property type="protein sequence ID" value="MCG9964577.1"/>
    <property type="molecule type" value="Genomic_DNA"/>
</dbReference>
<evidence type="ECO:0000313" key="1">
    <source>
        <dbReference type="EMBL" id="MCG9964577.1"/>
    </source>
</evidence>
<accession>A0ABS9QWL2</accession>
<sequence>MDMPTPCPRCGEVVEFDDMVRHPNEFKTLVCEDCHDKIEEENNRGSETDSFGNVVEWHADPDDGLINFSVNGVTVADWSFEDDPEDALNCFMKIWNKAQELTKNEKLEAITAERDQLAAKLAKLDKLATRFIEDSEEIAEFIDAMGGRNHLVLAKDIRDIADEMADVLNEQTANGGAA</sequence>